<feature type="domain" description="Pyridoxamine kinase/Phosphomethylpyrimidine kinase" evidence="7">
    <location>
        <begin position="17"/>
        <end position="256"/>
    </location>
</feature>
<sequence>MRREAAPAVALTIAGSDCGGGAGIQADLKAFRARGVHGTSAIAAITAQNTRGVSAVHTVPLAHLRAQIDAVFDDFPVAAVKTGMLARAAAVRLVARELRRRRPPWTVVDPVMIATSGARLLDPAALDALVGELIPLADVLTPNLPEAEALTGIAIRTRRDADAAAQALRAMGARAVLLKGGHARGTEVVDRYYDARGVLEIVHPRLRVEGHGTGCTLASALAAELAKGAAPRGAARRAIAYVHKALAAGYRPGGGDVVVLRH</sequence>
<dbReference type="GO" id="GO:0009229">
    <property type="term" value="P:thiamine diphosphate biosynthetic process"/>
    <property type="evidence" value="ECO:0007669"/>
    <property type="project" value="UniProtKB-UniPathway"/>
</dbReference>
<dbReference type="SUPFAM" id="SSF53613">
    <property type="entry name" value="Ribokinase-like"/>
    <property type="match status" value="1"/>
</dbReference>
<proteinExistence type="predicted"/>
<evidence type="ECO:0000256" key="6">
    <source>
        <dbReference type="ARBA" id="ARBA00022840"/>
    </source>
</evidence>
<keyword evidence="3" id="KW-0808">Transferase</keyword>
<dbReference type="InterPro" id="IPR004399">
    <property type="entry name" value="HMP/HMP-P_kinase_dom"/>
</dbReference>
<comment type="pathway">
    <text evidence="1">Cofactor biosynthesis; thiamine diphosphate biosynthesis.</text>
</comment>
<evidence type="ECO:0000256" key="2">
    <source>
        <dbReference type="ARBA" id="ARBA00012135"/>
    </source>
</evidence>
<dbReference type="UniPathway" id="UPA00060">
    <property type="reaction ID" value="UER00138"/>
</dbReference>
<evidence type="ECO:0000256" key="1">
    <source>
        <dbReference type="ARBA" id="ARBA00004948"/>
    </source>
</evidence>
<reference evidence="8" key="1">
    <citation type="submission" date="2015-03" db="EMBL/GenBank/DDBJ databases">
        <title>Draft genome sequence of Mizugakiibacter sediminis skMP5.</title>
        <authorList>
            <person name="Watanabe T."/>
            <person name="Kojima H."/>
            <person name="Fukui M."/>
        </authorList>
    </citation>
    <scope>NUCLEOTIDE SEQUENCE</scope>
    <source>
        <strain evidence="8">SkMP5</strain>
    </source>
</reference>
<evidence type="ECO:0000256" key="4">
    <source>
        <dbReference type="ARBA" id="ARBA00022741"/>
    </source>
</evidence>
<dbReference type="AlphaFoldDB" id="A0A0S6YX70"/>
<dbReference type="NCBIfam" id="TIGR00097">
    <property type="entry name" value="HMP-P_kinase"/>
    <property type="match status" value="1"/>
</dbReference>
<dbReference type="InterPro" id="IPR013749">
    <property type="entry name" value="PM/HMP-P_kinase-1"/>
</dbReference>
<dbReference type="Pfam" id="PF08543">
    <property type="entry name" value="Phos_pyr_kin"/>
    <property type="match status" value="1"/>
</dbReference>
<dbReference type="PANTHER" id="PTHR20858:SF17">
    <property type="entry name" value="HYDROXYMETHYLPYRIMIDINE_PHOSPHOMETHYLPYRIMIDINE KINASE THI20-RELATED"/>
    <property type="match status" value="1"/>
</dbReference>
<dbReference type="CDD" id="cd01169">
    <property type="entry name" value="HMPP_kinase"/>
    <property type="match status" value="1"/>
</dbReference>
<evidence type="ECO:0000313" key="8">
    <source>
        <dbReference type="EMBL" id="GAN43757.1"/>
    </source>
</evidence>
<evidence type="ECO:0000256" key="3">
    <source>
        <dbReference type="ARBA" id="ARBA00022679"/>
    </source>
</evidence>
<evidence type="ECO:0000256" key="5">
    <source>
        <dbReference type="ARBA" id="ARBA00022777"/>
    </source>
</evidence>
<dbReference type="EMBL" id="DF952378">
    <property type="protein sequence ID" value="GAN43757.1"/>
    <property type="molecule type" value="Genomic_DNA"/>
</dbReference>
<dbReference type="GO" id="GO:0008972">
    <property type="term" value="F:phosphomethylpyrimidine kinase activity"/>
    <property type="evidence" value="ECO:0007669"/>
    <property type="project" value="InterPro"/>
</dbReference>
<organism evidence="8">
    <name type="scientific">Mizugakiibacter sediminis</name>
    <dbReference type="NCBI Taxonomy" id="1475481"/>
    <lineage>
        <taxon>Bacteria</taxon>
        <taxon>Pseudomonadati</taxon>
        <taxon>Pseudomonadota</taxon>
        <taxon>Gammaproteobacteria</taxon>
        <taxon>Lysobacterales</taxon>
        <taxon>Rhodanobacteraceae</taxon>
        <taxon>Mizugakiibacter</taxon>
    </lineage>
</organism>
<name>A0A0S6YX70_9GAMM</name>
<dbReference type="InterPro" id="IPR029056">
    <property type="entry name" value="Ribokinase-like"/>
</dbReference>
<dbReference type="GO" id="GO:0005524">
    <property type="term" value="F:ATP binding"/>
    <property type="evidence" value="ECO:0007669"/>
    <property type="project" value="UniProtKB-KW"/>
</dbReference>
<keyword evidence="6" id="KW-0067">ATP-binding</keyword>
<dbReference type="EC" id="2.7.1.49" evidence="2"/>
<keyword evidence="4" id="KW-0547">Nucleotide-binding</keyword>
<evidence type="ECO:0000259" key="7">
    <source>
        <dbReference type="Pfam" id="PF08543"/>
    </source>
</evidence>
<dbReference type="HOGENOM" id="CLU_020520_0_1_6"/>
<dbReference type="Gene3D" id="3.40.1190.20">
    <property type="match status" value="1"/>
</dbReference>
<keyword evidence="5 8" id="KW-0418">Kinase</keyword>
<dbReference type="RefSeq" id="WP_062537982.1">
    <property type="nucleotide sequence ID" value="NZ_DF970270.1"/>
</dbReference>
<dbReference type="FunFam" id="3.40.1190.20:FF:000003">
    <property type="entry name" value="Phosphomethylpyrimidine kinase ThiD"/>
    <property type="match status" value="1"/>
</dbReference>
<dbReference type="GO" id="GO:0005829">
    <property type="term" value="C:cytosol"/>
    <property type="evidence" value="ECO:0007669"/>
    <property type="project" value="TreeGrafter"/>
</dbReference>
<dbReference type="GO" id="GO:0009228">
    <property type="term" value="P:thiamine biosynthetic process"/>
    <property type="evidence" value="ECO:0007669"/>
    <property type="project" value="InterPro"/>
</dbReference>
<accession>A0A0S6YX70</accession>
<gene>
    <name evidence="8" type="ORF">MBSD_0267</name>
</gene>
<protein>
    <recommendedName>
        <fullName evidence="2">hydroxymethylpyrimidine kinase</fullName>
        <ecNumber evidence="2">2.7.1.49</ecNumber>
    </recommendedName>
</protein>
<dbReference type="PANTHER" id="PTHR20858">
    <property type="entry name" value="PHOSPHOMETHYLPYRIMIDINE KINASE"/>
    <property type="match status" value="1"/>
</dbReference>
<dbReference type="GO" id="GO:0008902">
    <property type="term" value="F:hydroxymethylpyrimidine kinase activity"/>
    <property type="evidence" value="ECO:0007669"/>
    <property type="project" value="UniProtKB-EC"/>
</dbReference>